<proteinExistence type="predicted"/>
<comment type="caution">
    <text evidence="1">The sequence shown here is derived from an EMBL/GenBank/DDBJ whole genome shotgun (WGS) entry which is preliminary data.</text>
</comment>
<protein>
    <submittedName>
        <fullName evidence="1">Gag pol protein</fullName>
    </submittedName>
</protein>
<dbReference type="Proteomes" id="UP000762676">
    <property type="component" value="Unassembled WGS sequence"/>
</dbReference>
<organism evidence="1 2">
    <name type="scientific">Elysia marginata</name>
    <dbReference type="NCBI Taxonomy" id="1093978"/>
    <lineage>
        <taxon>Eukaryota</taxon>
        <taxon>Metazoa</taxon>
        <taxon>Spiralia</taxon>
        <taxon>Lophotrochozoa</taxon>
        <taxon>Mollusca</taxon>
        <taxon>Gastropoda</taxon>
        <taxon>Heterobranchia</taxon>
        <taxon>Euthyneura</taxon>
        <taxon>Panpulmonata</taxon>
        <taxon>Sacoglossa</taxon>
        <taxon>Placobranchoidea</taxon>
        <taxon>Plakobranchidae</taxon>
        <taxon>Elysia</taxon>
    </lineage>
</organism>
<gene>
    <name evidence="1" type="ORF">ElyMa_004422600</name>
</gene>
<keyword evidence="2" id="KW-1185">Reference proteome</keyword>
<evidence type="ECO:0000313" key="2">
    <source>
        <dbReference type="Proteomes" id="UP000762676"/>
    </source>
</evidence>
<accession>A0AAV4HBX0</accession>
<evidence type="ECO:0000313" key="1">
    <source>
        <dbReference type="EMBL" id="GFR95204.1"/>
    </source>
</evidence>
<dbReference type="AlphaFoldDB" id="A0AAV4HBX0"/>
<name>A0AAV4HBX0_9GAST</name>
<sequence>MRGLGDSKPSELLDNMLSLLGQHQPCFLFRQIFLQQLPEQVRTPLSVLDLSDYRALARQADKLFLAAGTNTFIASQNNVTQSTDPKPQIDAVCWYHQK</sequence>
<dbReference type="EMBL" id="BMAT01008917">
    <property type="protein sequence ID" value="GFR95204.1"/>
    <property type="molecule type" value="Genomic_DNA"/>
</dbReference>
<reference evidence="1 2" key="1">
    <citation type="journal article" date="2021" name="Elife">
        <title>Chloroplast acquisition without the gene transfer in kleptoplastic sea slugs, Plakobranchus ocellatus.</title>
        <authorList>
            <person name="Maeda T."/>
            <person name="Takahashi S."/>
            <person name="Yoshida T."/>
            <person name="Shimamura S."/>
            <person name="Takaki Y."/>
            <person name="Nagai Y."/>
            <person name="Toyoda A."/>
            <person name="Suzuki Y."/>
            <person name="Arimoto A."/>
            <person name="Ishii H."/>
            <person name="Satoh N."/>
            <person name="Nishiyama T."/>
            <person name="Hasebe M."/>
            <person name="Maruyama T."/>
            <person name="Minagawa J."/>
            <person name="Obokata J."/>
            <person name="Shigenobu S."/>
        </authorList>
    </citation>
    <scope>NUCLEOTIDE SEQUENCE [LARGE SCALE GENOMIC DNA]</scope>
</reference>